<keyword evidence="1" id="KW-0862">Zinc</keyword>
<dbReference type="Pfam" id="PF04434">
    <property type="entry name" value="SWIM"/>
    <property type="match status" value="1"/>
</dbReference>
<evidence type="ECO:0000256" key="2">
    <source>
        <dbReference type="SAM" id="MobiDB-lite"/>
    </source>
</evidence>
<reference evidence="5" key="1">
    <citation type="submission" date="2010-08" db="EMBL/GenBank/DDBJ databases">
        <authorList>
            <consortium name="Caenorhabditis japonica Sequencing Consortium"/>
            <person name="Wilson R.K."/>
        </authorList>
    </citation>
    <scope>NUCLEOTIDE SEQUENCE [LARGE SCALE GENOMIC DNA]</scope>
    <source>
        <strain evidence="5">DF5081</strain>
    </source>
</reference>
<dbReference type="EnsemblMetazoa" id="CJA38176b.1">
    <property type="protein sequence ID" value="CJA38176b.1"/>
    <property type="gene ID" value="WBGene00214023"/>
</dbReference>
<feature type="compositionally biased region" description="Acidic residues" evidence="2">
    <location>
        <begin position="21"/>
        <end position="30"/>
    </location>
</feature>
<dbReference type="PANTHER" id="PTHR22619:SF1">
    <property type="entry name" value="ZINC FINGER SWIM DOMAIN-CONTAINING PROTEIN 8"/>
    <property type="match status" value="1"/>
</dbReference>
<sequence>MQPMHPNVNNAWNGRDDVSFEDSERFEEDSQGSLDDSLDGSQQNWRGWTDCQSNCEAIQPGLSCLVYQYHNTSGRFSSASTRTVVPVDPNNPLKEHPMMTRGDNPQGTLLTLSEISARICAEKWSFQQLEEMYAHICTTRASRLELPPPTTTIPEKIFLSFIVHCFPQATDEIRMYSTLANGSSEQFEFGKTLYEWGHVCDVSQTGFLLSGNVTSSAQINDGRQPLMNEQDQYHVTVKVDRCRIVECTCECSNRSSWCKHVVALCIYRITQRAQIKFK</sequence>
<feature type="compositionally biased region" description="Low complexity" evidence="2">
    <location>
        <begin position="31"/>
        <end position="41"/>
    </location>
</feature>
<dbReference type="Proteomes" id="UP000005237">
    <property type="component" value="Unassembled WGS sequence"/>
</dbReference>
<keyword evidence="5" id="KW-1185">Reference proteome</keyword>
<name>A0A8R1IU60_CAEJA</name>
<feature type="region of interest" description="Disordered" evidence="2">
    <location>
        <begin position="80"/>
        <end position="104"/>
    </location>
</feature>
<evidence type="ECO:0000256" key="1">
    <source>
        <dbReference type="PROSITE-ProRule" id="PRU00325"/>
    </source>
</evidence>
<accession>A0A8R1IU60</accession>
<evidence type="ECO:0000313" key="5">
    <source>
        <dbReference type="Proteomes" id="UP000005237"/>
    </source>
</evidence>
<evidence type="ECO:0000259" key="3">
    <source>
        <dbReference type="PROSITE" id="PS50966"/>
    </source>
</evidence>
<feature type="region of interest" description="Disordered" evidence="2">
    <location>
        <begin position="21"/>
        <end position="41"/>
    </location>
</feature>
<proteinExistence type="predicted"/>
<dbReference type="GO" id="GO:0008270">
    <property type="term" value="F:zinc ion binding"/>
    <property type="evidence" value="ECO:0007669"/>
    <property type="project" value="UniProtKB-KW"/>
</dbReference>
<feature type="domain" description="SWIM-type" evidence="3">
    <location>
        <begin position="233"/>
        <end position="269"/>
    </location>
</feature>
<dbReference type="InterPro" id="IPR007527">
    <property type="entry name" value="Znf_SWIM"/>
</dbReference>
<dbReference type="PROSITE" id="PS50966">
    <property type="entry name" value="ZF_SWIM"/>
    <property type="match status" value="1"/>
</dbReference>
<evidence type="ECO:0000313" key="4">
    <source>
        <dbReference type="EnsemblMetazoa" id="CJA38176b.1"/>
    </source>
</evidence>
<keyword evidence="1" id="KW-0863">Zinc-finger</keyword>
<protein>
    <submittedName>
        <fullName evidence="4">SWIM-type domain-containing protein</fullName>
    </submittedName>
</protein>
<reference evidence="4" key="2">
    <citation type="submission" date="2022-06" db="UniProtKB">
        <authorList>
            <consortium name="EnsemblMetazoa"/>
        </authorList>
    </citation>
    <scope>IDENTIFICATION</scope>
    <source>
        <strain evidence="4">DF5081</strain>
    </source>
</reference>
<dbReference type="GO" id="GO:0031462">
    <property type="term" value="C:Cul2-RING ubiquitin ligase complex"/>
    <property type="evidence" value="ECO:0007669"/>
    <property type="project" value="TreeGrafter"/>
</dbReference>
<keyword evidence="1" id="KW-0479">Metal-binding</keyword>
<dbReference type="PANTHER" id="PTHR22619">
    <property type="entry name" value="ZINC FINGER SWIM DOMAIN CONTAINING PROTEIN 4, 5, 6"/>
    <property type="match status" value="1"/>
</dbReference>
<dbReference type="AlphaFoldDB" id="A0A8R1IU60"/>
<organism evidence="4 5">
    <name type="scientific">Caenorhabditis japonica</name>
    <dbReference type="NCBI Taxonomy" id="281687"/>
    <lineage>
        <taxon>Eukaryota</taxon>
        <taxon>Metazoa</taxon>
        <taxon>Ecdysozoa</taxon>
        <taxon>Nematoda</taxon>
        <taxon>Chromadorea</taxon>
        <taxon>Rhabditida</taxon>
        <taxon>Rhabditina</taxon>
        <taxon>Rhabditomorpha</taxon>
        <taxon>Rhabditoidea</taxon>
        <taxon>Rhabditidae</taxon>
        <taxon>Peloderinae</taxon>
        <taxon>Caenorhabditis</taxon>
    </lineage>
</organism>